<reference evidence="2" key="1">
    <citation type="submission" date="2022-11" db="EMBL/GenBank/DDBJ databases">
        <title>Robbsia betulipollinis sp. nov., isolated from pollen of birch (Betula pendula).</title>
        <authorList>
            <person name="Shi H."/>
            <person name="Ambika Manirajan B."/>
            <person name="Ratering S."/>
            <person name="Geissler-Plaum R."/>
            <person name="Schnell S."/>
        </authorList>
    </citation>
    <scope>NUCLEOTIDE SEQUENCE</scope>
    <source>
        <strain evidence="2">Bb-Pol-6</strain>
    </source>
</reference>
<evidence type="ECO:0000313" key="2">
    <source>
        <dbReference type="EMBL" id="MCY0387239.1"/>
    </source>
</evidence>
<name>A0ABT3ZL31_9BURK</name>
<feature type="signal peptide" evidence="1">
    <location>
        <begin position="1"/>
        <end position="20"/>
    </location>
</feature>
<dbReference type="InterPro" id="IPR007540">
    <property type="entry name" value="Fimbrial_CS1-type"/>
</dbReference>
<feature type="chain" id="PRO_5046311646" evidence="1">
    <location>
        <begin position="21"/>
        <end position="168"/>
    </location>
</feature>
<keyword evidence="3" id="KW-1185">Reference proteome</keyword>
<keyword evidence="1" id="KW-0732">Signal</keyword>
<evidence type="ECO:0000313" key="3">
    <source>
        <dbReference type="Proteomes" id="UP001082899"/>
    </source>
</evidence>
<dbReference type="RefSeq" id="WP_267846994.1">
    <property type="nucleotide sequence ID" value="NZ_JAPMXC010000001.1"/>
</dbReference>
<protein>
    <submittedName>
        <fullName evidence="2">CS1 type fimbrial major subunit</fullName>
    </submittedName>
</protein>
<comment type="caution">
    <text evidence="2">The sequence shown here is derived from an EMBL/GenBank/DDBJ whole genome shotgun (WGS) entry which is preliminary data.</text>
</comment>
<proteinExistence type="predicted"/>
<dbReference type="Pfam" id="PF04449">
    <property type="entry name" value="Fimbrial_CS1"/>
    <property type="match status" value="1"/>
</dbReference>
<gene>
    <name evidence="2" type="ORF">OVY01_08330</name>
</gene>
<organism evidence="2 3">
    <name type="scientific">Robbsia betulipollinis</name>
    <dbReference type="NCBI Taxonomy" id="2981849"/>
    <lineage>
        <taxon>Bacteria</taxon>
        <taxon>Pseudomonadati</taxon>
        <taxon>Pseudomonadota</taxon>
        <taxon>Betaproteobacteria</taxon>
        <taxon>Burkholderiales</taxon>
        <taxon>Burkholderiaceae</taxon>
        <taxon>Robbsia</taxon>
    </lineage>
</organism>
<dbReference type="Proteomes" id="UP001082899">
    <property type="component" value="Unassembled WGS sequence"/>
</dbReference>
<sequence>MKVTKIIGALAMAVCAPAFASGKDVGGSSITQLFYVTANVNTMLQLTALDGSALDPNVTMAYSLLKKSLAPADVDAILATNDTANNIVASVPYTPVLFSGTNQIPLTVKMNGVPLTQAETVFQTKTLFSTGDTAAIDFNFSPTWPTAAIPQGAYKGTVTVMLQQQTPS</sequence>
<dbReference type="Gene3D" id="2.60.40.2040">
    <property type="entry name" value="CFA/I fimbrial subunit E, pilin domain"/>
    <property type="match status" value="1"/>
</dbReference>
<dbReference type="EMBL" id="JAPMXC010000001">
    <property type="protein sequence ID" value="MCY0387239.1"/>
    <property type="molecule type" value="Genomic_DNA"/>
</dbReference>
<evidence type="ECO:0000256" key="1">
    <source>
        <dbReference type="SAM" id="SignalP"/>
    </source>
</evidence>
<accession>A0ABT3ZL31</accession>